<evidence type="ECO:0000313" key="3">
    <source>
        <dbReference type="Proteomes" id="UP000823388"/>
    </source>
</evidence>
<feature type="region of interest" description="Disordered" evidence="1">
    <location>
        <begin position="32"/>
        <end position="59"/>
    </location>
</feature>
<gene>
    <name evidence="2" type="ORF">PVAP13_1KG173000</name>
</gene>
<dbReference type="AlphaFoldDB" id="A0A8T0XQQ1"/>
<name>A0A8T0XQQ1_PANVG</name>
<keyword evidence="3" id="KW-1185">Reference proteome</keyword>
<reference evidence="2" key="1">
    <citation type="submission" date="2020-05" db="EMBL/GenBank/DDBJ databases">
        <title>WGS assembly of Panicum virgatum.</title>
        <authorList>
            <person name="Lovell J.T."/>
            <person name="Jenkins J."/>
            <person name="Shu S."/>
            <person name="Juenger T.E."/>
            <person name="Schmutz J."/>
        </authorList>
    </citation>
    <scope>NUCLEOTIDE SEQUENCE</scope>
    <source>
        <strain evidence="2">AP13</strain>
    </source>
</reference>
<comment type="caution">
    <text evidence="2">The sequence shown here is derived from an EMBL/GenBank/DDBJ whole genome shotgun (WGS) entry which is preliminary data.</text>
</comment>
<protein>
    <submittedName>
        <fullName evidence="2">Uncharacterized protein</fullName>
    </submittedName>
</protein>
<accession>A0A8T0XQQ1</accession>
<evidence type="ECO:0000313" key="2">
    <source>
        <dbReference type="EMBL" id="KAG2657779.1"/>
    </source>
</evidence>
<sequence>MACANATGGQATAVATAGCACARSELVIAIRPHEKMDRGETEEAQSKRHDRTRTPAAARGQLASAAAAIGMPTPWRPLALPCGGRVVLLLVPAARWIHDSPGWSSKPCRCNVGDSLLLDVGFHTTEGLLHA</sequence>
<proteinExistence type="predicted"/>
<dbReference type="Proteomes" id="UP000823388">
    <property type="component" value="Chromosome 1K"/>
</dbReference>
<dbReference type="EMBL" id="CM029037">
    <property type="protein sequence ID" value="KAG2657779.1"/>
    <property type="molecule type" value="Genomic_DNA"/>
</dbReference>
<evidence type="ECO:0000256" key="1">
    <source>
        <dbReference type="SAM" id="MobiDB-lite"/>
    </source>
</evidence>
<organism evidence="2 3">
    <name type="scientific">Panicum virgatum</name>
    <name type="common">Blackwell switchgrass</name>
    <dbReference type="NCBI Taxonomy" id="38727"/>
    <lineage>
        <taxon>Eukaryota</taxon>
        <taxon>Viridiplantae</taxon>
        <taxon>Streptophyta</taxon>
        <taxon>Embryophyta</taxon>
        <taxon>Tracheophyta</taxon>
        <taxon>Spermatophyta</taxon>
        <taxon>Magnoliopsida</taxon>
        <taxon>Liliopsida</taxon>
        <taxon>Poales</taxon>
        <taxon>Poaceae</taxon>
        <taxon>PACMAD clade</taxon>
        <taxon>Panicoideae</taxon>
        <taxon>Panicodae</taxon>
        <taxon>Paniceae</taxon>
        <taxon>Panicinae</taxon>
        <taxon>Panicum</taxon>
        <taxon>Panicum sect. Hiantes</taxon>
    </lineage>
</organism>
<feature type="compositionally biased region" description="Basic and acidic residues" evidence="1">
    <location>
        <begin position="32"/>
        <end position="47"/>
    </location>
</feature>